<evidence type="ECO:0000313" key="5">
    <source>
        <dbReference type="Proteomes" id="UP000250275"/>
    </source>
</evidence>
<name>A0A310S8Z2_9HYME</name>
<feature type="region of interest" description="Disordered" evidence="2">
    <location>
        <begin position="1742"/>
        <end position="1764"/>
    </location>
</feature>
<dbReference type="Pfam" id="PF00400">
    <property type="entry name" value="WD40"/>
    <property type="match status" value="1"/>
</dbReference>
<dbReference type="PROSITE" id="PS50294">
    <property type="entry name" value="WD_REPEATS_REGION"/>
    <property type="match status" value="1"/>
</dbReference>
<dbReference type="OrthoDB" id="342131at2759"/>
<dbReference type="InterPro" id="IPR052208">
    <property type="entry name" value="DmX-like/RAVE_component"/>
</dbReference>
<evidence type="ECO:0000256" key="2">
    <source>
        <dbReference type="SAM" id="MobiDB-lite"/>
    </source>
</evidence>
<proteinExistence type="predicted"/>
<feature type="compositionally biased region" description="Acidic residues" evidence="2">
    <location>
        <begin position="1050"/>
        <end position="1061"/>
    </location>
</feature>
<dbReference type="Pfam" id="PF12234">
    <property type="entry name" value="Rav1p_C"/>
    <property type="match status" value="1"/>
</dbReference>
<accession>A0A310S8Z2</accession>
<feature type="repeat" description="WD" evidence="1">
    <location>
        <begin position="2057"/>
        <end position="2098"/>
    </location>
</feature>
<dbReference type="GO" id="GO:0007035">
    <property type="term" value="P:vacuolar acidification"/>
    <property type="evidence" value="ECO:0007669"/>
    <property type="project" value="TreeGrafter"/>
</dbReference>
<dbReference type="SUPFAM" id="SSF50978">
    <property type="entry name" value="WD40 repeat-like"/>
    <property type="match status" value="1"/>
</dbReference>
<dbReference type="SMART" id="SM00320">
    <property type="entry name" value="WD40"/>
    <property type="match status" value="6"/>
</dbReference>
<feature type="region of interest" description="Disordered" evidence="2">
    <location>
        <begin position="1050"/>
        <end position="1074"/>
    </location>
</feature>
<organism evidence="4 5">
    <name type="scientific">Eufriesea mexicana</name>
    <dbReference type="NCBI Taxonomy" id="516756"/>
    <lineage>
        <taxon>Eukaryota</taxon>
        <taxon>Metazoa</taxon>
        <taxon>Ecdysozoa</taxon>
        <taxon>Arthropoda</taxon>
        <taxon>Hexapoda</taxon>
        <taxon>Insecta</taxon>
        <taxon>Pterygota</taxon>
        <taxon>Neoptera</taxon>
        <taxon>Endopterygota</taxon>
        <taxon>Hymenoptera</taxon>
        <taxon>Apocrita</taxon>
        <taxon>Aculeata</taxon>
        <taxon>Apoidea</taxon>
        <taxon>Anthophila</taxon>
        <taxon>Apidae</taxon>
        <taxon>Eufriesea</taxon>
    </lineage>
</organism>
<dbReference type="PROSITE" id="PS50082">
    <property type="entry name" value="WD_REPEATS_2"/>
    <property type="match status" value="1"/>
</dbReference>
<sequence length="2152" mass="241133">MIRKDQESTIDITGQPLNISAAYSGRIACAYKYGKSFTRPTKSDPDSRYVNLCVAIYECESTGGSEWILEDTIHLKNIHLPRIPVDQHLDLSYLYDSKFLQKKQRLTQVLQTLSHEDVRSPRNGENGESTKPNAGLLAVPSFSTLQSLRKSIIENGNTCPLTQKHLVQLDWVSKEDGSHILTVAVGSKIMLFTPVCSDLAQANMKAMKESQSNNRPILRKASSLAQPQFVDEIRWMKLRKIELTTADGLPPLPMQISWVRDGILVVGMDSEMHVYSQWKPNPKKDCFHSNLQHQESDEFQASRNLRDEDLRTLAHETSQRRLANVSSMPHLSRVSSINLTMLDAKKKRGMQNENLNFDYMPDYGLFEASRIACPVLPQYHPKQLMELLNSGKIRWVKAILAHLVRCIGSSCSLRADDESLVKQRGGGWSRSRTMSVSYVGTTSPLEPRGSTTQIPEELTLDYAEITSISPLPLWTLLIADKETNVPHQHKIEDKQDYNELFDSNLDEGESLDDMLDEDYDCSRQKDRRSSVPERQGISHFGPRQGRLLSRLLTHTHLPGLSSLDQMHLLALADTVSTCNVDFAERFAIDAAKNAIAKENLTGIPDGETVSTDSLDDCGLRFLLAMKHYNYLIRCLPLAQRAQFQKQGISSNNLVWAFHSESEEELLGLIPSYAKGQPKWNILKELGIGWWIRSNTVLKRCVEKIAKAAYQQKQDPLDAALYYLAMKKKNLVWGLFRNKRDERMTTFFANNFTEDRWRKAALKNAFALLGKQRFEHAAAFFLLANALKDAIDVCLNKLNDIQLAMVIARLYDDDTTSVNLRRLLYEEILGCDKDGQNQDMNKAHPDPFLRSMALWILKDYAGSLNTLLLTNVGTLHPQYNDESDKPEGATANPNVFNFYVYLRTHPLLIRQYIASTAQDKKKGHSVVISGFSYGTETKSQPDKQLTLEDSITPLERQLYFTTAHAHFKAGCPALALEVLSKLPNKVMETNCEDSSSLLNSPSKSRNQDFQIDTGIISWDDNLKKTDDDKGIIDWSQPVLRQTDEELVLNWDDDDITENDDADSPPLSMKLDKKETTDEKAIKPSGQLDIMAQQLKFVACLKILMEELSTLATGFEVDGGQLRYQLYVWLEREVDALRQLCSYSVSSDGDVNNVSEYEGGMVDDMQPSKPGEQPTLHEILMAEKLDFEAKVQRAARRKKWLKANETLLRTLLSYCSLHGASGGGLASVRMELVLLLQELQQEKTQQQLLSPLPFPTTLPLLSASVACNKTVVADPVRHLQALAHDMLQTLVELRNPPMPTKNTHYCEVFIMRDLAVALSACIYQSLCDSDTFVTKHQQPDSFPAFAEIETFSGGHLVASNRQHRRYSTDDGVCITTSPSKWPGVTNLRALLAREKDEDTPKLNILLCEAFVATYMSLFVYALWSCDSHILYRLVGQHFDNSTWSCLFGGGVKKLLRVASTSSQTSGTAGMIERGGDNVSNETQTTAGTVWNTMTSLTKQRVKLNMKLLGQFTGQQPNMKEDKPTYREQFVSPQMSMISYFLMKPQINSEYADEIDYDSSDSAVSDLNSSEDEEDVFDTNSKPKSKPKDNTEHTNPNSYSWCVMRLAIVKILQQQLQDFLNVAGIEMQELPVNSPLIHGTLAVVAQWQETLREELDSRGPPPINYIPGCAPDPIPTPGKPAIHKYRSLLEKNNTPFNTRLASAAPANRLWCYLVRQESVQDIFIRAVFGKRRSLSSILESNQTTIDNMNRGTTADDKGSDSGTTSLPEPVRIIHKEQDSISAFCLNQVNPGLMALATPREVQEMNISLLLELPSWLEDECEFDIINLNKQPEPEPVQPTSFLVIQTAADRPLLAQSPQTNSPQPQSGIASQSGRGASVILKHKIDGIRRISSHPLLPLYLTGSQDGSVSLWEWGHQTAVATPRPPGTFAKVTRVRFSQHGNKFGVADSDGHLSLFQVACREGTARPFFNYQCHSKVTADFVFLGACSLVATAGHGSEGRNVALWDTLLPQNKSLIQGFTCHEQGASSLILAPQHQLLISGGKKGDINIFDVRQRQQRHRFQAHESAIKCLALDPHEEFFVSGAGDGDIKIWGLTVHSLLYSFPGEHPRSSFFKNIGQGVTQLHVDSAGRLFSCGADGSMKVRQLPERDCVVHTLY</sequence>
<evidence type="ECO:0000313" key="4">
    <source>
        <dbReference type="EMBL" id="OAD52871.1"/>
    </source>
</evidence>
<reference evidence="4 5" key="1">
    <citation type="submission" date="2015-07" db="EMBL/GenBank/DDBJ databases">
        <title>The genome of Eufriesea mexicana.</title>
        <authorList>
            <person name="Pan H."/>
            <person name="Kapheim K."/>
        </authorList>
    </citation>
    <scope>NUCLEOTIDE SEQUENCE [LARGE SCALE GENOMIC DNA]</scope>
    <source>
        <strain evidence="4">0111107269</strain>
        <tissue evidence="4">Whole body</tissue>
    </source>
</reference>
<dbReference type="PANTHER" id="PTHR13950">
    <property type="entry name" value="RABCONNECTIN-RELATED"/>
    <property type="match status" value="1"/>
</dbReference>
<evidence type="ECO:0000256" key="1">
    <source>
        <dbReference type="PROSITE-ProRule" id="PRU00221"/>
    </source>
</evidence>
<dbReference type="PANTHER" id="PTHR13950:SF9">
    <property type="entry name" value="RABCONNECTIN-3A"/>
    <property type="match status" value="1"/>
</dbReference>
<feature type="compositionally biased region" description="Low complexity" evidence="2">
    <location>
        <begin position="1852"/>
        <end position="1863"/>
    </location>
</feature>
<protein>
    <submittedName>
        <fullName evidence="4">DmX-like protein 2</fullName>
    </submittedName>
</protein>
<feature type="region of interest" description="Disordered" evidence="2">
    <location>
        <begin position="1851"/>
        <end position="1871"/>
    </location>
</feature>
<feature type="domain" description="RAVE complex protein Rav1 C-terminal" evidence="3">
    <location>
        <begin position="611"/>
        <end position="906"/>
    </location>
</feature>
<dbReference type="Gene3D" id="2.130.10.10">
    <property type="entry name" value="YVTN repeat-like/Quinoprotein amine dehydrogenase"/>
    <property type="match status" value="1"/>
</dbReference>
<dbReference type="InterPro" id="IPR001680">
    <property type="entry name" value="WD40_rpt"/>
</dbReference>
<dbReference type="Proteomes" id="UP000250275">
    <property type="component" value="Unassembled WGS sequence"/>
</dbReference>
<feature type="region of interest" description="Disordered" evidence="2">
    <location>
        <begin position="113"/>
        <end position="133"/>
    </location>
</feature>
<dbReference type="GO" id="GO:0043291">
    <property type="term" value="C:RAVE complex"/>
    <property type="evidence" value="ECO:0007669"/>
    <property type="project" value="TreeGrafter"/>
</dbReference>
<dbReference type="InterPro" id="IPR015943">
    <property type="entry name" value="WD40/YVTN_repeat-like_dom_sf"/>
</dbReference>
<gene>
    <name evidence="4" type="ORF">WN48_11285</name>
</gene>
<dbReference type="FunFam" id="2.130.10.10:FF:001065">
    <property type="entry name" value="Dual oxidase maturation factor, putative"/>
    <property type="match status" value="1"/>
</dbReference>
<keyword evidence="5" id="KW-1185">Reference proteome</keyword>
<feature type="region of interest" description="Disordered" evidence="2">
    <location>
        <begin position="1555"/>
        <end position="1593"/>
    </location>
</feature>
<dbReference type="EMBL" id="KQ769378">
    <property type="protein sequence ID" value="OAD52871.1"/>
    <property type="molecule type" value="Genomic_DNA"/>
</dbReference>
<dbReference type="InterPro" id="IPR036322">
    <property type="entry name" value="WD40_repeat_dom_sf"/>
</dbReference>
<dbReference type="InterPro" id="IPR022033">
    <property type="entry name" value="Rav1p_C"/>
</dbReference>
<keyword evidence="1" id="KW-0853">WD repeat</keyword>
<evidence type="ECO:0000259" key="3">
    <source>
        <dbReference type="Pfam" id="PF12234"/>
    </source>
</evidence>